<name>D8TWJ7_VOLCA</name>
<keyword evidence="3" id="KW-1185">Reference proteome</keyword>
<sequence>MVFGGCFCHPTSFAKVEPFPVNPYSSETTNGTCNNSNAAAAVSTSASTAGINASSRPPSHYIARLRSPNGQPLKPALKSSDASLVSKAGCGGSGTNGDFGVDGTRPTSKCALSTATLSGIAASSKVCVSDNGACRGAGNANSNGNGKAQDFDERVQREYGSAIMETGIKEPGECCDLASDGGDPPYRGFLYDDRDGIAWWTKIRGVLIDTGRSVAHRSRRQARAGGAEDGAGGGGVRGGGSSSGGVTAVDGEEGEEEEAEEKEDLGAPPKRSLDIQGSPGLTTWGPGPRSRSRSPCSSSRSQGTSGDDDNATVEQPETTTPMEVVGRGSGFGDTKPDDEAADAPLDAFTATVTFESSTPAAAAAADLTDISSAPCSPCLTYGSVDSTGAATTAIATVGGSGSTSPNTCPTSGVPTLPPLSPSKARTRQS</sequence>
<dbReference type="RefSeq" id="XP_002950743.1">
    <property type="nucleotide sequence ID" value="XM_002950697.1"/>
</dbReference>
<dbReference type="EMBL" id="GL378341">
    <property type="protein sequence ID" value="EFJ48058.1"/>
    <property type="molecule type" value="Genomic_DNA"/>
</dbReference>
<accession>D8TWJ7</accession>
<feature type="compositionally biased region" description="Low complexity" evidence="1">
    <location>
        <begin position="285"/>
        <end position="305"/>
    </location>
</feature>
<protein>
    <submittedName>
        <fullName evidence="2">Uncharacterized protein</fullName>
    </submittedName>
</protein>
<dbReference type="Proteomes" id="UP000001058">
    <property type="component" value="Unassembled WGS sequence"/>
</dbReference>
<dbReference type="GeneID" id="9618014"/>
<evidence type="ECO:0000313" key="2">
    <source>
        <dbReference type="EMBL" id="EFJ48058.1"/>
    </source>
</evidence>
<organism evidence="3">
    <name type="scientific">Volvox carteri f. nagariensis</name>
    <dbReference type="NCBI Taxonomy" id="3068"/>
    <lineage>
        <taxon>Eukaryota</taxon>
        <taxon>Viridiplantae</taxon>
        <taxon>Chlorophyta</taxon>
        <taxon>core chlorophytes</taxon>
        <taxon>Chlorophyceae</taxon>
        <taxon>CS clade</taxon>
        <taxon>Chlamydomonadales</taxon>
        <taxon>Volvocaceae</taxon>
        <taxon>Volvox</taxon>
    </lineage>
</organism>
<proteinExistence type="predicted"/>
<dbReference type="KEGG" id="vcn:VOLCADRAFT_91245"/>
<feature type="region of interest" description="Disordered" evidence="1">
    <location>
        <begin position="215"/>
        <end position="343"/>
    </location>
</feature>
<feature type="region of interest" description="Disordered" evidence="1">
    <location>
        <begin position="398"/>
        <end position="429"/>
    </location>
</feature>
<dbReference type="InParanoid" id="D8TWJ7"/>
<feature type="compositionally biased region" description="Gly residues" evidence="1">
    <location>
        <begin position="227"/>
        <end position="243"/>
    </location>
</feature>
<evidence type="ECO:0000256" key="1">
    <source>
        <dbReference type="SAM" id="MobiDB-lite"/>
    </source>
</evidence>
<gene>
    <name evidence="2" type="ORF">VOLCADRAFT_91245</name>
</gene>
<feature type="compositionally biased region" description="Acidic residues" evidence="1">
    <location>
        <begin position="250"/>
        <end position="263"/>
    </location>
</feature>
<feature type="compositionally biased region" description="Polar residues" evidence="1">
    <location>
        <begin position="312"/>
        <end position="321"/>
    </location>
</feature>
<dbReference type="AlphaFoldDB" id="D8TWJ7"/>
<reference evidence="2 3" key="1">
    <citation type="journal article" date="2010" name="Science">
        <title>Genomic analysis of organismal complexity in the multicellular green alga Volvox carteri.</title>
        <authorList>
            <person name="Prochnik S.E."/>
            <person name="Umen J."/>
            <person name="Nedelcu A.M."/>
            <person name="Hallmann A."/>
            <person name="Miller S.M."/>
            <person name="Nishii I."/>
            <person name="Ferris P."/>
            <person name="Kuo A."/>
            <person name="Mitros T."/>
            <person name="Fritz-Laylin L.K."/>
            <person name="Hellsten U."/>
            <person name="Chapman J."/>
            <person name="Simakov O."/>
            <person name="Rensing S.A."/>
            <person name="Terry A."/>
            <person name="Pangilinan J."/>
            <person name="Kapitonov V."/>
            <person name="Jurka J."/>
            <person name="Salamov A."/>
            <person name="Shapiro H."/>
            <person name="Schmutz J."/>
            <person name="Grimwood J."/>
            <person name="Lindquist E."/>
            <person name="Lucas S."/>
            <person name="Grigoriev I.V."/>
            <person name="Schmitt R."/>
            <person name="Kirk D."/>
            <person name="Rokhsar D.S."/>
        </authorList>
    </citation>
    <scope>NUCLEOTIDE SEQUENCE [LARGE SCALE GENOMIC DNA]</scope>
    <source>
        <strain evidence="3">f. Nagariensis / Eve</strain>
    </source>
</reference>
<evidence type="ECO:0000313" key="3">
    <source>
        <dbReference type="Proteomes" id="UP000001058"/>
    </source>
</evidence>